<evidence type="ECO:0000313" key="2">
    <source>
        <dbReference type="EMBL" id="TNN41548.1"/>
    </source>
</evidence>
<proteinExistence type="predicted"/>
<sequence>MERMGKEDRKKRRREDGNKPSHAVVSTRTLSDLALTFATRLLYCTWTLDQQQEVEAADHRGSF</sequence>
<feature type="region of interest" description="Disordered" evidence="1">
    <location>
        <begin position="1"/>
        <end position="25"/>
    </location>
</feature>
<evidence type="ECO:0000313" key="3">
    <source>
        <dbReference type="Proteomes" id="UP000314294"/>
    </source>
</evidence>
<reference evidence="2 3" key="1">
    <citation type="submission" date="2019-03" db="EMBL/GenBank/DDBJ databases">
        <title>First draft genome of Liparis tanakae, snailfish: a comprehensive survey of snailfish specific genes.</title>
        <authorList>
            <person name="Kim W."/>
            <person name="Song I."/>
            <person name="Jeong J.-H."/>
            <person name="Kim D."/>
            <person name="Kim S."/>
            <person name="Ryu S."/>
            <person name="Song J.Y."/>
            <person name="Lee S.K."/>
        </authorList>
    </citation>
    <scope>NUCLEOTIDE SEQUENCE [LARGE SCALE GENOMIC DNA]</scope>
    <source>
        <tissue evidence="2">Muscle</tissue>
    </source>
</reference>
<protein>
    <submittedName>
        <fullName evidence="2">Uncharacterized protein</fullName>
    </submittedName>
</protein>
<organism evidence="2 3">
    <name type="scientific">Liparis tanakae</name>
    <name type="common">Tanaka's snailfish</name>
    <dbReference type="NCBI Taxonomy" id="230148"/>
    <lineage>
        <taxon>Eukaryota</taxon>
        <taxon>Metazoa</taxon>
        <taxon>Chordata</taxon>
        <taxon>Craniata</taxon>
        <taxon>Vertebrata</taxon>
        <taxon>Euteleostomi</taxon>
        <taxon>Actinopterygii</taxon>
        <taxon>Neopterygii</taxon>
        <taxon>Teleostei</taxon>
        <taxon>Neoteleostei</taxon>
        <taxon>Acanthomorphata</taxon>
        <taxon>Eupercaria</taxon>
        <taxon>Perciformes</taxon>
        <taxon>Cottioidei</taxon>
        <taxon>Cottales</taxon>
        <taxon>Liparidae</taxon>
        <taxon>Liparis</taxon>
    </lineage>
</organism>
<dbReference type="Proteomes" id="UP000314294">
    <property type="component" value="Unassembled WGS sequence"/>
</dbReference>
<name>A0A4Z2FK86_9TELE</name>
<gene>
    <name evidence="2" type="ORF">EYF80_048289</name>
</gene>
<evidence type="ECO:0000256" key="1">
    <source>
        <dbReference type="SAM" id="MobiDB-lite"/>
    </source>
</evidence>
<feature type="compositionally biased region" description="Basic and acidic residues" evidence="1">
    <location>
        <begin position="1"/>
        <end position="19"/>
    </location>
</feature>
<dbReference type="EMBL" id="SRLO01001099">
    <property type="protein sequence ID" value="TNN41548.1"/>
    <property type="molecule type" value="Genomic_DNA"/>
</dbReference>
<dbReference type="AlphaFoldDB" id="A0A4Z2FK86"/>
<keyword evidence="3" id="KW-1185">Reference proteome</keyword>
<comment type="caution">
    <text evidence="2">The sequence shown here is derived from an EMBL/GenBank/DDBJ whole genome shotgun (WGS) entry which is preliminary data.</text>
</comment>
<accession>A0A4Z2FK86</accession>